<dbReference type="AlphaFoldDB" id="A0A6B8RFZ5"/>
<evidence type="ECO:0000256" key="2">
    <source>
        <dbReference type="ARBA" id="ARBA00006683"/>
    </source>
</evidence>
<evidence type="ECO:0000256" key="7">
    <source>
        <dbReference type="SAM" id="Phobius"/>
    </source>
</evidence>
<evidence type="ECO:0000256" key="5">
    <source>
        <dbReference type="ARBA" id="ARBA00022989"/>
    </source>
</evidence>
<evidence type="ECO:0000256" key="4">
    <source>
        <dbReference type="ARBA" id="ARBA00022692"/>
    </source>
</evidence>
<feature type="transmembrane region" description="Helical" evidence="7">
    <location>
        <begin position="178"/>
        <end position="199"/>
    </location>
</feature>
<accession>A0A6B8RFZ5</accession>
<keyword evidence="6 7" id="KW-0472">Membrane</keyword>
<feature type="domain" description="Polysaccharide chain length determinant N-terminal" evidence="8">
    <location>
        <begin position="2"/>
        <end position="93"/>
    </location>
</feature>
<keyword evidence="5 7" id="KW-1133">Transmembrane helix</keyword>
<sequence>MELEIKEYVRILIKRSWIIICIMLLITSITAVYSFKYIQPVYEASVKMIVTKSPDLQGIQIIDNGSIDANIKLINTYKEIIKTSAIMDKVVSNYPDIGLDAIQLIEMVNVNSANESQLMTISVEDESYPRAVQIVNATAEVFRNQISLLMKIDNVTVLNEANPAIKPAPVNQNPMMNIVISLIVSFMLAMGIVIILEYLDDTIKTEDDIKKYFGLSTLGMISKVKGKELESAALVKAQRQAGDPLHVSPNI</sequence>
<feature type="transmembrane region" description="Helical" evidence="7">
    <location>
        <begin position="12"/>
        <end position="35"/>
    </location>
</feature>
<dbReference type="PANTHER" id="PTHR32309">
    <property type="entry name" value="TYROSINE-PROTEIN KINASE"/>
    <property type="match status" value="1"/>
</dbReference>
<evidence type="ECO:0000256" key="6">
    <source>
        <dbReference type="ARBA" id="ARBA00023136"/>
    </source>
</evidence>
<dbReference type="InterPro" id="IPR003856">
    <property type="entry name" value="LPS_length_determ_N"/>
</dbReference>
<dbReference type="GO" id="GO:0005886">
    <property type="term" value="C:plasma membrane"/>
    <property type="evidence" value="ECO:0007669"/>
    <property type="project" value="UniProtKB-SubCell"/>
</dbReference>
<reference evidence="10" key="1">
    <citation type="submission" date="2018-11" db="EMBL/GenBank/DDBJ databases">
        <title>Complete genome sequence of Paenibacillus sp. ML311-T8.</title>
        <authorList>
            <person name="Nam Y.-D."/>
            <person name="Kang J."/>
            <person name="Chung W.-H."/>
            <person name="Park Y.S."/>
        </authorList>
    </citation>
    <scope>NUCLEOTIDE SEQUENCE [LARGE SCALE GENOMIC DNA]</scope>
    <source>
        <strain evidence="10">ML311-T8</strain>
    </source>
</reference>
<comment type="similarity">
    <text evidence="2">Belongs to the CpsC/CapA family.</text>
</comment>
<proteinExistence type="inferred from homology"/>
<evidence type="ECO:0000313" key="10">
    <source>
        <dbReference type="Proteomes" id="UP000426246"/>
    </source>
</evidence>
<dbReference type="RefSeq" id="WP_155699349.1">
    <property type="nucleotide sequence ID" value="NZ_CP034235.1"/>
</dbReference>
<dbReference type="OrthoDB" id="2360475at2"/>
<dbReference type="Pfam" id="PF02706">
    <property type="entry name" value="Wzz"/>
    <property type="match status" value="1"/>
</dbReference>
<evidence type="ECO:0000256" key="1">
    <source>
        <dbReference type="ARBA" id="ARBA00004651"/>
    </source>
</evidence>
<comment type="subcellular location">
    <subcellularLocation>
        <location evidence="1">Cell membrane</location>
        <topology evidence="1">Multi-pass membrane protein</topology>
    </subcellularLocation>
</comment>
<evidence type="ECO:0000256" key="3">
    <source>
        <dbReference type="ARBA" id="ARBA00022475"/>
    </source>
</evidence>
<dbReference type="EMBL" id="CP034235">
    <property type="protein sequence ID" value="QGQ94348.1"/>
    <property type="molecule type" value="Genomic_DNA"/>
</dbReference>
<dbReference type="GO" id="GO:0004713">
    <property type="term" value="F:protein tyrosine kinase activity"/>
    <property type="evidence" value="ECO:0007669"/>
    <property type="project" value="TreeGrafter"/>
</dbReference>
<gene>
    <name evidence="9" type="ORF">EHS13_05220</name>
</gene>
<dbReference type="Proteomes" id="UP000426246">
    <property type="component" value="Chromosome"/>
</dbReference>
<dbReference type="PANTHER" id="PTHR32309:SF13">
    <property type="entry name" value="FERRIC ENTEROBACTIN TRANSPORT PROTEIN FEPE"/>
    <property type="match status" value="1"/>
</dbReference>
<keyword evidence="10" id="KW-1185">Reference proteome</keyword>
<name>A0A6B8RFZ5_9BACL</name>
<dbReference type="InterPro" id="IPR050445">
    <property type="entry name" value="Bact_polysacc_biosynth/exp"/>
</dbReference>
<keyword evidence="3" id="KW-1003">Cell membrane</keyword>
<organism evidence="9 10">
    <name type="scientific">Paenibacillus psychroresistens</name>
    <dbReference type="NCBI Taxonomy" id="1778678"/>
    <lineage>
        <taxon>Bacteria</taxon>
        <taxon>Bacillati</taxon>
        <taxon>Bacillota</taxon>
        <taxon>Bacilli</taxon>
        <taxon>Bacillales</taxon>
        <taxon>Paenibacillaceae</taxon>
        <taxon>Paenibacillus</taxon>
    </lineage>
</organism>
<protein>
    <submittedName>
        <fullName evidence="9">Lipopolysaccharide biosynthesis protein</fullName>
    </submittedName>
</protein>
<evidence type="ECO:0000259" key="8">
    <source>
        <dbReference type="Pfam" id="PF02706"/>
    </source>
</evidence>
<dbReference type="KEGG" id="ppsc:EHS13_05220"/>
<keyword evidence="4 7" id="KW-0812">Transmembrane</keyword>
<evidence type="ECO:0000313" key="9">
    <source>
        <dbReference type="EMBL" id="QGQ94348.1"/>
    </source>
</evidence>